<dbReference type="GO" id="GO:0042302">
    <property type="term" value="F:structural constituent of cuticle"/>
    <property type="evidence" value="ECO:0007669"/>
    <property type="project" value="UniProtKB-UniRule"/>
</dbReference>
<keyword evidence="1" id="KW-0193">Cuticle</keyword>
<evidence type="ECO:0000256" key="1">
    <source>
        <dbReference type="ARBA" id="ARBA00022460"/>
    </source>
</evidence>
<evidence type="ECO:0000313" key="2">
    <source>
        <dbReference type="EMBL" id="CAD7232112.1"/>
    </source>
</evidence>
<proteinExistence type="predicted"/>
<reference evidence="2" key="1">
    <citation type="submission" date="2020-11" db="EMBL/GenBank/DDBJ databases">
        <authorList>
            <person name="Tran Van P."/>
        </authorList>
    </citation>
    <scope>NUCLEOTIDE SEQUENCE</scope>
</reference>
<dbReference type="Pfam" id="PF00379">
    <property type="entry name" value="Chitin_bind_4"/>
    <property type="match status" value="1"/>
</dbReference>
<dbReference type="PROSITE" id="PS51155">
    <property type="entry name" value="CHIT_BIND_RR_2"/>
    <property type="match status" value="1"/>
</dbReference>
<protein>
    <submittedName>
        <fullName evidence="2">Uncharacterized protein</fullName>
    </submittedName>
</protein>
<sequence>MYKLILFGAVLGMAASEQSSSTRIVFGGGSDIDDSRRITYAQPRVVYQRPIYNSAENTKPEYNFNWEVRDDYSGIDMGHQETRDGYNTQGSYRVLLPDSRIQTVTYYVDGDSGYVADVQYEGEARYDNGGSQGSGGYGVRPIVVRYRGGSRSNERYN</sequence>
<name>A0A7R8WN49_9CRUS</name>
<dbReference type="InterPro" id="IPR051217">
    <property type="entry name" value="Insect_Cuticle_Struc_Prot"/>
</dbReference>
<dbReference type="PANTHER" id="PTHR12236:SF79">
    <property type="entry name" value="CUTICULAR PROTEIN 50CB-RELATED"/>
    <property type="match status" value="1"/>
</dbReference>
<gene>
    <name evidence="2" type="ORF">CTOB1V02_LOCUS9953</name>
</gene>
<dbReference type="GO" id="GO:0005615">
    <property type="term" value="C:extracellular space"/>
    <property type="evidence" value="ECO:0007669"/>
    <property type="project" value="TreeGrafter"/>
</dbReference>
<dbReference type="AlphaFoldDB" id="A0A7R8WN49"/>
<dbReference type="InterPro" id="IPR000618">
    <property type="entry name" value="Insect_cuticle"/>
</dbReference>
<organism evidence="2">
    <name type="scientific">Cyprideis torosa</name>
    <dbReference type="NCBI Taxonomy" id="163714"/>
    <lineage>
        <taxon>Eukaryota</taxon>
        <taxon>Metazoa</taxon>
        <taxon>Ecdysozoa</taxon>
        <taxon>Arthropoda</taxon>
        <taxon>Crustacea</taxon>
        <taxon>Oligostraca</taxon>
        <taxon>Ostracoda</taxon>
        <taxon>Podocopa</taxon>
        <taxon>Podocopida</taxon>
        <taxon>Cytherocopina</taxon>
        <taxon>Cytheroidea</taxon>
        <taxon>Cytherideidae</taxon>
        <taxon>Cyprideis</taxon>
    </lineage>
</organism>
<dbReference type="EMBL" id="OB664235">
    <property type="protein sequence ID" value="CAD7232112.1"/>
    <property type="molecule type" value="Genomic_DNA"/>
</dbReference>
<dbReference type="PANTHER" id="PTHR12236">
    <property type="entry name" value="STRUCTURAL CONTITUENT OF CUTICLE"/>
    <property type="match status" value="1"/>
</dbReference>
<dbReference type="OrthoDB" id="6375522at2759"/>
<accession>A0A7R8WN49</accession>
<dbReference type="GO" id="GO:0031012">
    <property type="term" value="C:extracellular matrix"/>
    <property type="evidence" value="ECO:0007669"/>
    <property type="project" value="TreeGrafter"/>
</dbReference>